<evidence type="ECO:0000256" key="1">
    <source>
        <dbReference type="SAM" id="MobiDB-lite"/>
    </source>
</evidence>
<comment type="caution">
    <text evidence="2">The sequence shown here is derived from an EMBL/GenBank/DDBJ whole genome shotgun (WGS) entry which is preliminary data.</text>
</comment>
<protein>
    <submittedName>
        <fullName evidence="2">Uncharacterized protein</fullName>
    </submittedName>
</protein>
<keyword evidence="3" id="KW-1185">Reference proteome</keyword>
<evidence type="ECO:0000313" key="3">
    <source>
        <dbReference type="Proteomes" id="UP001266305"/>
    </source>
</evidence>
<accession>A0ABQ9V4A7</accession>
<gene>
    <name evidence="2" type="ORF">P7K49_018064</name>
</gene>
<organism evidence="2 3">
    <name type="scientific">Saguinus oedipus</name>
    <name type="common">Cotton-top tamarin</name>
    <name type="synonym">Oedipomidas oedipus</name>
    <dbReference type="NCBI Taxonomy" id="9490"/>
    <lineage>
        <taxon>Eukaryota</taxon>
        <taxon>Metazoa</taxon>
        <taxon>Chordata</taxon>
        <taxon>Craniata</taxon>
        <taxon>Vertebrata</taxon>
        <taxon>Euteleostomi</taxon>
        <taxon>Mammalia</taxon>
        <taxon>Eutheria</taxon>
        <taxon>Euarchontoglires</taxon>
        <taxon>Primates</taxon>
        <taxon>Haplorrhini</taxon>
        <taxon>Platyrrhini</taxon>
        <taxon>Cebidae</taxon>
        <taxon>Callitrichinae</taxon>
        <taxon>Saguinus</taxon>
    </lineage>
</organism>
<dbReference type="Proteomes" id="UP001266305">
    <property type="component" value="Unassembled WGS sequence"/>
</dbReference>
<dbReference type="EMBL" id="JASSZA010000008">
    <property type="protein sequence ID" value="KAK2104208.1"/>
    <property type="molecule type" value="Genomic_DNA"/>
</dbReference>
<feature type="region of interest" description="Disordered" evidence="1">
    <location>
        <begin position="1"/>
        <end position="118"/>
    </location>
</feature>
<proteinExistence type="predicted"/>
<reference evidence="2 3" key="1">
    <citation type="submission" date="2023-05" db="EMBL/GenBank/DDBJ databases">
        <title>B98-5 Cell Line De Novo Hybrid Assembly: An Optical Mapping Approach.</title>
        <authorList>
            <person name="Kananen K."/>
            <person name="Auerbach J.A."/>
            <person name="Kautto E."/>
            <person name="Blachly J.S."/>
        </authorList>
    </citation>
    <scope>NUCLEOTIDE SEQUENCE [LARGE SCALE GENOMIC DNA]</scope>
    <source>
        <strain evidence="2">B95-8</strain>
        <tissue evidence="2">Cell line</tissue>
    </source>
</reference>
<evidence type="ECO:0000313" key="2">
    <source>
        <dbReference type="EMBL" id="KAK2104208.1"/>
    </source>
</evidence>
<sequence length="118" mass="12699">MPALPPYLRQVEVEETERGELETGGEAVEQPVGEEVQVSGRPEQGQGAAEREGGGEEGGPERCPQETEEEAEALVTQPPLAVQEQPPQLQVSKGEERGVEQGVQDAQRQLHGARHRGA</sequence>
<feature type="compositionally biased region" description="Basic and acidic residues" evidence="1">
    <location>
        <begin position="49"/>
        <end position="65"/>
    </location>
</feature>
<name>A0ABQ9V4A7_SAGOE</name>